<organism evidence="2 3">
    <name type="scientific">Lactuca virosa</name>
    <dbReference type="NCBI Taxonomy" id="75947"/>
    <lineage>
        <taxon>Eukaryota</taxon>
        <taxon>Viridiplantae</taxon>
        <taxon>Streptophyta</taxon>
        <taxon>Embryophyta</taxon>
        <taxon>Tracheophyta</taxon>
        <taxon>Spermatophyta</taxon>
        <taxon>Magnoliopsida</taxon>
        <taxon>eudicotyledons</taxon>
        <taxon>Gunneridae</taxon>
        <taxon>Pentapetalae</taxon>
        <taxon>asterids</taxon>
        <taxon>campanulids</taxon>
        <taxon>Asterales</taxon>
        <taxon>Asteraceae</taxon>
        <taxon>Cichorioideae</taxon>
        <taxon>Cichorieae</taxon>
        <taxon>Lactucinae</taxon>
        <taxon>Lactuca</taxon>
    </lineage>
</organism>
<protein>
    <submittedName>
        <fullName evidence="2">Uncharacterized protein</fullName>
    </submittedName>
</protein>
<feature type="compositionally biased region" description="Gly residues" evidence="1">
    <location>
        <begin position="43"/>
        <end position="53"/>
    </location>
</feature>
<reference evidence="2 3" key="1">
    <citation type="submission" date="2022-01" db="EMBL/GenBank/DDBJ databases">
        <authorList>
            <person name="Xiong W."/>
            <person name="Schranz E."/>
        </authorList>
    </citation>
    <scope>NUCLEOTIDE SEQUENCE [LARGE SCALE GENOMIC DNA]</scope>
</reference>
<feature type="compositionally biased region" description="Low complexity" evidence="1">
    <location>
        <begin position="10"/>
        <end position="21"/>
    </location>
</feature>
<feature type="region of interest" description="Disordered" evidence="1">
    <location>
        <begin position="1"/>
        <end position="23"/>
    </location>
</feature>
<evidence type="ECO:0000256" key="1">
    <source>
        <dbReference type="SAM" id="MobiDB-lite"/>
    </source>
</evidence>
<evidence type="ECO:0000313" key="2">
    <source>
        <dbReference type="EMBL" id="CAH1441182.1"/>
    </source>
</evidence>
<dbReference type="GO" id="GO:0000184">
    <property type="term" value="P:nuclear-transcribed mRNA catabolic process, nonsense-mediated decay"/>
    <property type="evidence" value="ECO:0007669"/>
    <property type="project" value="InterPro"/>
</dbReference>
<name>A0AAU9NTL6_9ASTR</name>
<comment type="caution">
    <text evidence="2">The sequence shown here is derived from an EMBL/GenBank/DDBJ whole genome shotgun (WGS) entry which is preliminary data.</text>
</comment>
<dbReference type="Proteomes" id="UP001157418">
    <property type="component" value="Unassembled WGS sequence"/>
</dbReference>
<dbReference type="EMBL" id="CAKMRJ010005412">
    <property type="protein sequence ID" value="CAH1441182.1"/>
    <property type="molecule type" value="Genomic_DNA"/>
</dbReference>
<proteinExistence type="predicted"/>
<accession>A0AAU9NTL6</accession>
<feature type="region of interest" description="Disordered" evidence="1">
    <location>
        <begin position="39"/>
        <end position="61"/>
    </location>
</feature>
<dbReference type="InterPro" id="IPR039177">
    <property type="entry name" value="SMG9"/>
</dbReference>
<gene>
    <name evidence="2" type="ORF">LVIROSA_LOCUS27264</name>
</gene>
<dbReference type="AlphaFoldDB" id="A0AAU9NTL6"/>
<evidence type="ECO:0000313" key="3">
    <source>
        <dbReference type="Proteomes" id="UP001157418"/>
    </source>
</evidence>
<dbReference type="PANTHER" id="PTHR14270">
    <property type="entry name" value="NONSENSE-MEDIATED MRNA DECAY FACTOR SMG9"/>
    <property type="match status" value="1"/>
</dbReference>
<dbReference type="PANTHER" id="PTHR14270:SF0">
    <property type="entry name" value="NONSENSE-MEDIATED MRNA DECAY FACTOR SMG9"/>
    <property type="match status" value="1"/>
</dbReference>
<sequence length="136" mass="14017">MAAIGGGSGSSNSNTSSSTSSHQAPKILLANPALVTAAKYNRGPGGGGGGGGPDDASSSLPSRFPYENIDFTVIGVIGPMGVGKFTIMNEIYSFDVTSPGSLAFIPFFIWMLTPFSIESMEIKAMILLDTQNAYGN</sequence>
<keyword evidence="3" id="KW-1185">Reference proteome</keyword>